<dbReference type="Gene3D" id="3.20.20.70">
    <property type="entry name" value="Aldolase class I"/>
    <property type="match status" value="1"/>
</dbReference>
<dbReference type="eggNOG" id="COG0119">
    <property type="taxonomic scope" value="Bacteria"/>
</dbReference>
<keyword evidence="1 3" id="KW-0808">Transferase</keyword>
<gene>
    <name evidence="5" type="ORF">PPSIR1_28193</name>
</gene>
<evidence type="ECO:0000256" key="3">
    <source>
        <dbReference type="RuleBase" id="RU003523"/>
    </source>
</evidence>
<dbReference type="SUPFAM" id="SSF51569">
    <property type="entry name" value="Aldolase"/>
    <property type="match status" value="1"/>
</dbReference>
<dbReference type="GO" id="GO:0004410">
    <property type="term" value="F:homocitrate synthase activity"/>
    <property type="evidence" value="ECO:0007669"/>
    <property type="project" value="TreeGrafter"/>
</dbReference>
<dbReference type="STRING" id="391625.PPSIR1_28193"/>
<comment type="caution">
    <text evidence="5">The sequence shown here is derived from an EMBL/GenBank/DDBJ whole genome shotgun (WGS) entry which is preliminary data.</text>
</comment>
<dbReference type="Gene3D" id="1.10.238.260">
    <property type="match status" value="1"/>
</dbReference>
<dbReference type="PANTHER" id="PTHR10277">
    <property type="entry name" value="HOMOCITRATE SYNTHASE-RELATED"/>
    <property type="match status" value="1"/>
</dbReference>
<dbReference type="Pfam" id="PF00682">
    <property type="entry name" value="HMGL-like"/>
    <property type="match status" value="1"/>
</dbReference>
<evidence type="ECO:0000256" key="1">
    <source>
        <dbReference type="ARBA" id="ARBA00022679"/>
    </source>
</evidence>
<reference evidence="5 6" key="1">
    <citation type="submission" date="2007-06" db="EMBL/GenBank/DDBJ databases">
        <authorList>
            <person name="Shimkets L."/>
            <person name="Ferriera S."/>
            <person name="Johnson J."/>
            <person name="Kravitz S."/>
            <person name="Beeson K."/>
            <person name="Sutton G."/>
            <person name="Rogers Y.-H."/>
            <person name="Friedman R."/>
            <person name="Frazier M."/>
            <person name="Venter J.C."/>
        </authorList>
    </citation>
    <scope>NUCLEOTIDE SEQUENCE [LARGE SCALE GENOMIC DNA]</scope>
    <source>
        <strain evidence="5 6">SIR-1</strain>
    </source>
</reference>
<dbReference type="InterPro" id="IPR050073">
    <property type="entry name" value="2-IPM_HCS-like"/>
</dbReference>
<name>A6FZR1_9BACT</name>
<dbReference type="EMBL" id="ABCS01000007">
    <property type="protein sequence ID" value="EDM80867.1"/>
    <property type="molecule type" value="Genomic_DNA"/>
</dbReference>
<evidence type="ECO:0000313" key="6">
    <source>
        <dbReference type="Proteomes" id="UP000005801"/>
    </source>
</evidence>
<keyword evidence="2" id="KW-0464">Manganese</keyword>
<keyword evidence="6" id="KW-1185">Reference proteome</keyword>
<dbReference type="CDD" id="cd07948">
    <property type="entry name" value="DRE_TIM_HCS"/>
    <property type="match status" value="1"/>
</dbReference>
<dbReference type="InterPro" id="IPR054691">
    <property type="entry name" value="LeuA/HCS_post-cat"/>
</dbReference>
<dbReference type="Pfam" id="PF22617">
    <property type="entry name" value="HCS_D2"/>
    <property type="match status" value="1"/>
</dbReference>
<protein>
    <submittedName>
        <fullName evidence="5">Homocitrate synthase</fullName>
    </submittedName>
</protein>
<dbReference type="PROSITE" id="PS00816">
    <property type="entry name" value="AIPM_HOMOCIT_SYNTH_2"/>
    <property type="match status" value="1"/>
</dbReference>
<dbReference type="InterPro" id="IPR013785">
    <property type="entry name" value="Aldolase_TIM"/>
</dbReference>
<accession>A6FZR1</accession>
<dbReference type="GO" id="GO:0019878">
    <property type="term" value="P:lysine biosynthetic process via aminoadipic acid"/>
    <property type="evidence" value="ECO:0007669"/>
    <property type="project" value="TreeGrafter"/>
</dbReference>
<dbReference type="PROSITE" id="PS00815">
    <property type="entry name" value="AIPM_HOMOCIT_SYNTH_1"/>
    <property type="match status" value="1"/>
</dbReference>
<dbReference type="AlphaFoldDB" id="A6FZR1"/>
<comment type="similarity">
    <text evidence="3">Belongs to the alpha-IPM synthase/homocitrate synthase family.</text>
</comment>
<evidence type="ECO:0000256" key="2">
    <source>
        <dbReference type="ARBA" id="ARBA00023211"/>
    </source>
</evidence>
<feature type="domain" description="Pyruvate carboxyltransferase" evidence="4">
    <location>
        <begin position="1"/>
        <end position="258"/>
    </location>
</feature>
<dbReference type="InterPro" id="IPR048253">
    <property type="entry name" value="DRE_TIM_HCS_fun_bact"/>
</dbReference>
<dbReference type="Proteomes" id="UP000005801">
    <property type="component" value="Unassembled WGS sequence"/>
</dbReference>
<organism evidence="5 6">
    <name type="scientific">Plesiocystis pacifica SIR-1</name>
    <dbReference type="NCBI Taxonomy" id="391625"/>
    <lineage>
        <taxon>Bacteria</taxon>
        <taxon>Pseudomonadati</taxon>
        <taxon>Myxococcota</taxon>
        <taxon>Polyangia</taxon>
        <taxon>Nannocystales</taxon>
        <taxon>Nannocystaceae</taxon>
        <taxon>Plesiocystis</taxon>
    </lineage>
</organism>
<dbReference type="InterPro" id="IPR002034">
    <property type="entry name" value="AIPM/Hcit_synth_CS"/>
</dbReference>
<dbReference type="PROSITE" id="PS50991">
    <property type="entry name" value="PYR_CT"/>
    <property type="match status" value="1"/>
</dbReference>
<dbReference type="InterPro" id="IPR000891">
    <property type="entry name" value="PYR_CT"/>
</dbReference>
<evidence type="ECO:0000259" key="4">
    <source>
        <dbReference type="PROSITE" id="PS50991"/>
    </source>
</evidence>
<evidence type="ECO:0000313" key="5">
    <source>
        <dbReference type="EMBL" id="EDM80867.1"/>
    </source>
</evidence>
<sequence length="382" mass="40981">MRLVDSTLREGLQSDTRPVDSARKLDIAALLAAFGVDCIEVGNPVSSERARADARRLAGLDLGSTRVLAHVRCHPEDIRAAVDTGVDGLNLFIPCSPLLRHASLGRSLDELIEIAVGALELARALRPELELRITPEDSFRTPVPELERFCGAVTSRVRVDRVGLADTVGVAHPRAVEARFARLRQRFDLDLEFHGHNDTGCAVANALLAREAGATHVDVTVLGLGERNGITALEGFVAALLVHDPDAVHGRLRLELLPLLTRAVADAFGVEIPRNSCLVGANSFAHKAGVHTNAMLRDRRSYEFVDPQLMGVERRLLAGHEMTGASVLGARAQALGLDLSPEQLRRLAASVRTSASHGALASETIDELLLASVCAPERAQGL</sequence>
<proteinExistence type="inferred from homology"/>
<dbReference type="PANTHER" id="PTHR10277:SF48">
    <property type="entry name" value="HOMOCITRATE SYNTHASE, CYTOSOLIC ISOZYME-RELATED"/>
    <property type="match status" value="1"/>
</dbReference>